<dbReference type="InterPro" id="IPR039859">
    <property type="entry name" value="PFA4/ZDH16/20/ERF2-like"/>
</dbReference>
<evidence type="ECO:0000256" key="3">
    <source>
        <dbReference type="ARBA" id="ARBA00022692"/>
    </source>
</evidence>
<feature type="domain" description="Palmitoyltransferase DHHC" evidence="8">
    <location>
        <begin position="126"/>
        <end position="255"/>
    </location>
</feature>
<organism evidence="9 10">
    <name type="scientific">Magallana gigas</name>
    <name type="common">Pacific oyster</name>
    <name type="synonym">Crassostrea gigas</name>
    <dbReference type="NCBI Taxonomy" id="29159"/>
    <lineage>
        <taxon>Eukaryota</taxon>
        <taxon>Metazoa</taxon>
        <taxon>Spiralia</taxon>
        <taxon>Lophotrochozoa</taxon>
        <taxon>Mollusca</taxon>
        <taxon>Bivalvia</taxon>
        <taxon>Autobranchia</taxon>
        <taxon>Pteriomorphia</taxon>
        <taxon>Ostreida</taxon>
        <taxon>Ostreoidea</taxon>
        <taxon>Ostreidae</taxon>
        <taxon>Magallana</taxon>
    </lineage>
</organism>
<keyword evidence="5 7" id="KW-0472">Membrane</keyword>
<dbReference type="OMA" id="HGERELW"/>
<evidence type="ECO:0000259" key="8">
    <source>
        <dbReference type="Pfam" id="PF01529"/>
    </source>
</evidence>
<dbReference type="InterPro" id="IPR001594">
    <property type="entry name" value="Palmitoyltrfase_DHHC"/>
</dbReference>
<dbReference type="GO" id="GO:0019706">
    <property type="term" value="F:protein-cysteine S-palmitoyltransferase activity"/>
    <property type="evidence" value="ECO:0007669"/>
    <property type="project" value="UniProtKB-EC"/>
</dbReference>
<feature type="transmembrane region" description="Helical" evidence="7">
    <location>
        <begin position="216"/>
        <end position="237"/>
    </location>
</feature>
<dbReference type="Pfam" id="PF01529">
    <property type="entry name" value="DHHC"/>
    <property type="match status" value="1"/>
</dbReference>
<feature type="transmembrane region" description="Helical" evidence="7">
    <location>
        <begin position="52"/>
        <end position="75"/>
    </location>
</feature>
<evidence type="ECO:0000256" key="2">
    <source>
        <dbReference type="ARBA" id="ARBA00022679"/>
    </source>
</evidence>
<dbReference type="PROSITE" id="PS50216">
    <property type="entry name" value="DHHC"/>
    <property type="match status" value="1"/>
</dbReference>
<name>A0A8W8LU18_MAGGI</name>
<evidence type="ECO:0000256" key="1">
    <source>
        <dbReference type="ARBA" id="ARBA00004141"/>
    </source>
</evidence>
<evidence type="ECO:0000313" key="9">
    <source>
        <dbReference type="EnsemblMetazoa" id="G2971.3:cds"/>
    </source>
</evidence>
<comment type="domain">
    <text evidence="7">The DHHC domain is required for palmitoyltransferase activity.</text>
</comment>
<accession>A0A8W8LU18</accession>
<evidence type="ECO:0000256" key="4">
    <source>
        <dbReference type="ARBA" id="ARBA00022989"/>
    </source>
</evidence>
<protein>
    <recommendedName>
        <fullName evidence="7">Palmitoyltransferase</fullName>
        <ecNumber evidence="7">2.3.1.225</ecNumber>
    </recommendedName>
</protein>
<reference evidence="9" key="1">
    <citation type="submission" date="2022-08" db="UniProtKB">
        <authorList>
            <consortium name="EnsemblMetazoa"/>
        </authorList>
    </citation>
    <scope>IDENTIFICATION</scope>
    <source>
        <strain evidence="9">05x7-T-G4-1.051#20</strain>
    </source>
</reference>
<dbReference type="GO" id="GO:0016020">
    <property type="term" value="C:membrane"/>
    <property type="evidence" value="ECO:0007669"/>
    <property type="project" value="UniProtKB-SubCell"/>
</dbReference>
<dbReference type="EnsemblMetazoa" id="G2971.3">
    <property type="protein sequence ID" value="G2971.3:cds"/>
    <property type="gene ID" value="G2971"/>
</dbReference>
<sequence>MYEKEEVPSLSTFVSGLGLDKAAPSSEYSSNIIVKSLPILGRLHFVKDRNGILSLTFTFLYWVYGTWCGLVVVLLPHMRDKQASEPFVALYVLCSVMCICALFRAATLNPGRVPLISEKDNIDTSDWEMCDKCQRKRPKRAHHCRRCQQCVLRMDHHCPWINNCVGEENHYAFMQLLFWAFCLSWMAFWSLMLHYWYYPACITCDKELFIFEHEKWLNYLLLASAIVMLAFMGFNLIGQNMNLIMDRTTLENMKDPHPDISTIRIRSEWSAYREMCGSGSMLFWLFPCRSRKVLRPSYFYSNPV</sequence>
<comment type="subcellular location">
    <subcellularLocation>
        <location evidence="1">Membrane</location>
        <topology evidence="1">Multi-pass membrane protein</topology>
    </subcellularLocation>
</comment>
<feature type="transmembrane region" description="Helical" evidence="7">
    <location>
        <begin position="176"/>
        <end position="196"/>
    </location>
</feature>
<dbReference type="AlphaFoldDB" id="A0A8W8LU18"/>
<evidence type="ECO:0000313" key="10">
    <source>
        <dbReference type="Proteomes" id="UP000005408"/>
    </source>
</evidence>
<dbReference type="Proteomes" id="UP000005408">
    <property type="component" value="Unassembled WGS sequence"/>
</dbReference>
<keyword evidence="3 7" id="KW-0812">Transmembrane</keyword>
<proteinExistence type="inferred from homology"/>
<keyword evidence="2 7" id="KW-0808">Transferase</keyword>
<keyword evidence="4 7" id="KW-1133">Transmembrane helix</keyword>
<comment type="similarity">
    <text evidence="7">Belongs to the DHHC palmitoyltransferase family.</text>
</comment>
<dbReference type="EC" id="2.3.1.225" evidence="7"/>
<comment type="catalytic activity">
    <reaction evidence="7">
        <text>L-cysteinyl-[protein] + hexadecanoyl-CoA = S-hexadecanoyl-L-cysteinyl-[protein] + CoA</text>
        <dbReference type="Rhea" id="RHEA:36683"/>
        <dbReference type="Rhea" id="RHEA-COMP:10131"/>
        <dbReference type="Rhea" id="RHEA-COMP:11032"/>
        <dbReference type="ChEBI" id="CHEBI:29950"/>
        <dbReference type="ChEBI" id="CHEBI:57287"/>
        <dbReference type="ChEBI" id="CHEBI:57379"/>
        <dbReference type="ChEBI" id="CHEBI:74151"/>
        <dbReference type="EC" id="2.3.1.225"/>
    </reaction>
</comment>
<dbReference type="PANTHER" id="PTHR12246">
    <property type="entry name" value="PALMITOYLTRANSFERASE ZDHHC16"/>
    <property type="match status" value="1"/>
</dbReference>
<evidence type="ECO:0000256" key="5">
    <source>
        <dbReference type="ARBA" id="ARBA00023136"/>
    </source>
</evidence>
<evidence type="ECO:0000256" key="7">
    <source>
        <dbReference type="RuleBase" id="RU079119"/>
    </source>
</evidence>
<evidence type="ECO:0000256" key="6">
    <source>
        <dbReference type="ARBA" id="ARBA00023315"/>
    </source>
</evidence>
<keyword evidence="6 7" id="KW-0012">Acyltransferase</keyword>
<feature type="transmembrane region" description="Helical" evidence="7">
    <location>
        <begin position="87"/>
        <end position="106"/>
    </location>
</feature>
<keyword evidence="10" id="KW-1185">Reference proteome</keyword>